<organism evidence="2 3">
    <name type="scientific">Lichenibacterium ramalinae</name>
    <dbReference type="NCBI Taxonomy" id="2316527"/>
    <lineage>
        <taxon>Bacteria</taxon>
        <taxon>Pseudomonadati</taxon>
        <taxon>Pseudomonadota</taxon>
        <taxon>Alphaproteobacteria</taxon>
        <taxon>Hyphomicrobiales</taxon>
        <taxon>Lichenihabitantaceae</taxon>
        <taxon>Lichenibacterium</taxon>
    </lineage>
</organism>
<comment type="caution">
    <text evidence="2">The sequence shown here is derived from an EMBL/GenBank/DDBJ whole genome shotgun (WGS) entry which is preliminary data.</text>
</comment>
<name>A0A4Q2RA58_9HYPH</name>
<evidence type="ECO:0000313" key="2">
    <source>
        <dbReference type="EMBL" id="RYB03924.1"/>
    </source>
</evidence>
<gene>
    <name evidence="2" type="ORF">D3272_15115</name>
</gene>
<accession>A0A4Q2RA58</accession>
<dbReference type="InterPro" id="IPR013216">
    <property type="entry name" value="Methyltransf_11"/>
</dbReference>
<feature type="domain" description="Methyltransferase type 11" evidence="1">
    <location>
        <begin position="87"/>
        <end position="129"/>
    </location>
</feature>
<evidence type="ECO:0000259" key="1">
    <source>
        <dbReference type="Pfam" id="PF08241"/>
    </source>
</evidence>
<dbReference type="OrthoDB" id="9800231at2"/>
<protein>
    <submittedName>
        <fullName evidence="2">Methyltransferase domain-containing protein</fullName>
    </submittedName>
</protein>
<dbReference type="GO" id="GO:0008757">
    <property type="term" value="F:S-adenosylmethionine-dependent methyltransferase activity"/>
    <property type="evidence" value="ECO:0007669"/>
    <property type="project" value="InterPro"/>
</dbReference>
<reference evidence="2 3" key="2">
    <citation type="submission" date="2019-02" db="EMBL/GenBank/DDBJ databases">
        <title>'Lichenibacterium ramalinii' gen. nov. sp. nov., 'Lichenibacterium minor' gen. nov. sp. nov.</title>
        <authorList>
            <person name="Pankratov T."/>
        </authorList>
    </citation>
    <scope>NUCLEOTIDE SEQUENCE [LARGE SCALE GENOMIC DNA]</scope>
    <source>
        <strain evidence="2 3">RmlP001</strain>
    </source>
</reference>
<sequence>MSLDVVDLRTFYAAPLGRVAQRAIARIVRSWWHDTGGLAVAGLGYAIPFLEPFRDEAVRVIGLMPAEQGIVHWPAGGLSATALVEGGQLPLPDGSIDRLLLVHMLEPTEHPREVLAEVWRVLTPGGRMIAVTCNRRGMWARVDTTPFGSGQPFSKRQLQALLRETLFSPERFGEALYVPPFERRSLLKLAPFFERTGKRMALPGAGVLLVEATKQLYRPVMLRRRVPVRQAIPRLEPRLQGSFRRDNSFGDAADPVNR</sequence>
<dbReference type="RefSeq" id="WP_129220042.1">
    <property type="nucleotide sequence ID" value="NZ_QYBC01000012.1"/>
</dbReference>
<dbReference type="GO" id="GO:0032259">
    <property type="term" value="P:methylation"/>
    <property type="evidence" value="ECO:0007669"/>
    <property type="project" value="UniProtKB-KW"/>
</dbReference>
<dbReference type="AlphaFoldDB" id="A0A4Q2RA58"/>
<keyword evidence="3" id="KW-1185">Reference proteome</keyword>
<dbReference type="InterPro" id="IPR029063">
    <property type="entry name" value="SAM-dependent_MTases_sf"/>
</dbReference>
<keyword evidence="2" id="KW-0808">Transferase</keyword>
<evidence type="ECO:0000313" key="3">
    <source>
        <dbReference type="Proteomes" id="UP000289411"/>
    </source>
</evidence>
<keyword evidence="2" id="KW-0489">Methyltransferase</keyword>
<dbReference type="Gene3D" id="3.40.50.150">
    <property type="entry name" value="Vaccinia Virus protein VP39"/>
    <property type="match status" value="1"/>
</dbReference>
<dbReference type="SUPFAM" id="SSF53335">
    <property type="entry name" value="S-adenosyl-L-methionine-dependent methyltransferases"/>
    <property type="match status" value="1"/>
</dbReference>
<reference evidence="2 3" key="1">
    <citation type="submission" date="2018-09" db="EMBL/GenBank/DDBJ databases">
        <authorList>
            <person name="Grouzdev D.S."/>
            <person name="Krutkina M.S."/>
        </authorList>
    </citation>
    <scope>NUCLEOTIDE SEQUENCE [LARGE SCALE GENOMIC DNA]</scope>
    <source>
        <strain evidence="2 3">RmlP001</strain>
    </source>
</reference>
<dbReference type="Pfam" id="PF08241">
    <property type="entry name" value="Methyltransf_11"/>
    <property type="match status" value="1"/>
</dbReference>
<dbReference type="EMBL" id="QYBC01000012">
    <property type="protein sequence ID" value="RYB03924.1"/>
    <property type="molecule type" value="Genomic_DNA"/>
</dbReference>
<proteinExistence type="predicted"/>
<dbReference type="Proteomes" id="UP000289411">
    <property type="component" value="Unassembled WGS sequence"/>
</dbReference>